<evidence type="ECO:0000256" key="1">
    <source>
        <dbReference type="ARBA" id="ARBA00022574"/>
    </source>
</evidence>
<feature type="repeat" description="WD" evidence="3">
    <location>
        <begin position="434"/>
        <end position="475"/>
    </location>
</feature>
<keyword evidence="1 3" id="KW-0853">WD repeat</keyword>
<evidence type="ECO:0000256" key="2">
    <source>
        <dbReference type="ARBA" id="ARBA00022737"/>
    </source>
</evidence>
<comment type="caution">
    <text evidence="5">The sequence shown here is derived from an EMBL/GenBank/DDBJ whole genome shotgun (WGS) entry which is preliminary data.</text>
</comment>
<dbReference type="CDD" id="cd00200">
    <property type="entry name" value="WD40"/>
    <property type="match status" value="1"/>
</dbReference>
<dbReference type="Proteomes" id="UP000023152">
    <property type="component" value="Unassembled WGS sequence"/>
</dbReference>
<keyword evidence="6" id="KW-1185">Reference proteome</keyword>
<dbReference type="InterPro" id="IPR050505">
    <property type="entry name" value="WDR55/POC1"/>
</dbReference>
<feature type="repeat" description="WD" evidence="3">
    <location>
        <begin position="392"/>
        <end position="433"/>
    </location>
</feature>
<feature type="coiled-coil region" evidence="4">
    <location>
        <begin position="289"/>
        <end position="328"/>
    </location>
</feature>
<dbReference type="InterPro" id="IPR015943">
    <property type="entry name" value="WD40/YVTN_repeat-like_dom_sf"/>
</dbReference>
<feature type="repeat" description="WD" evidence="3">
    <location>
        <begin position="529"/>
        <end position="558"/>
    </location>
</feature>
<dbReference type="InterPro" id="IPR015915">
    <property type="entry name" value="Kelch-typ_b-propeller"/>
</dbReference>
<gene>
    <name evidence="5" type="ORF">RFI_14458</name>
</gene>
<feature type="repeat" description="WD" evidence="3">
    <location>
        <begin position="601"/>
        <end position="633"/>
    </location>
</feature>
<proteinExistence type="predicted"/>
<dbReference type="InterPro" id="IPR019775">
    <property type="entry name" value="WD40_repeat_CS"/>
</dbReference>
<name>X6N8W5_RETFI</name>
<evidence type="ECO:0000256" key="3">
    <source>
        <dbReference type="PROSITE-ProRule" id="PRU00221"/>
    </source>
</evidence>
<dbReference type="PANTHER" id="PTHR44019">
    <property type="entry name" value="WD REPEAT-CONTAINING PROTEIN 55"/>
    <property type="match status" value="1"/>
</dbReference>
<evidence type="ECO:0000313" key="5">
    <source>
        <dbReference type="EMBL" id="ETO22735.1"/>
    </source>
</evidence>
<dbReference type="InterPro" id="IPR036322">
    <property type="entry name" value="WD40_repeat_dom_sf"/>
</dbReference>
<dbReference type="EMBL" id="ASPP01010507">
    <property type="protein sequence ID" value="ETO22735.1"/>
    <property type="molecule type" value="Genomic_DNA"/>
</dbReference>
<dbReference type="SMART" id="SM00320">
    <property type="entry name" value="WD40"/>
    <property type="match status" value="6"/>
</dbReference>
<keyword evidence="4" id="KW-0175">Coiled coil</keyword>
<dbReference type="AlphaFoldDB" id="X6N8W5"/>
<accession>X6N8W5</accession>
<dbReference type="SUPFAM" id="SSF50978">
    <property type="entry name" value="WD40 repeat-like"/>
    <property type="match status" value="1"/>
</dbReference>
<keyword evidence="2" id="KW-0677">Repeat</keyword>
<dbReference type="SUPFAM" id="SSF50965">
    <property type="entry name" value="Galactose oxidase, central domain"/>
    <property type="match status" value="1"/>
</dbReference>
<reference evidence="5 6" key="1">
    <citation type="journal article" date="2013" name="Curr. Biol.">
        <title>The Genome of the Foraminiferan Reticulomyxa filosa.</title>
        <authorList>
            <person name="Glockner G."/>
            <person name="Hulsmann N."/>
            <person name="Schleicher M."/>
            <person name="Noegel A.A."/>
            <person name="Eichinger L."/>
            <person name="Gallinger C."/>
            <person name="Pawlowski J."/>
            <person name="Sierra R."/>
            <person name="Euteneuer U."/>
            <person name="Pillet L."/>
            <person name="Moustafa A."/>
            <person name="Platzer M."/>
            <person name="Groth M."/>
            <person name="Szafranski K."/>
            <person name="Schliwa M."/>
        </authorList>
    </citation>
    <scope>NUCLEOTIDE SEQUENCE [LARGE SCALE GENOMIC DNA]</scope>
</reference>
<dbReference type="InterPro" id="IPR011043">
    <property type="entry name" value="Gal_Oxase/kelch_b-propeller"/>
</dbReference>
<dbReference type="InterPro" id="IPR020472">
    <property type="entry name" value="WD40_PAC1"/>
</dbReference>
<sequence length="636" mass="73641">MDRNDLKEDEMKIDTTTISFEKLPCSPTPFYLSQCVAHGDEILICGGLSNSLCYSYHITKKQYKLICSYPMDVELYGHCIIKLTNIKNEHLNEVTLLSFSGSKYSRHTLMMRYVSVWNDDDNETNTIKKENENCNEWIVLTDKDSNKPIFIGGNEENCHEACAVIGGKHNNLLFITYQPNYIAVLNSNTLQYIRHDILPIENENEDDDGNGDSDGIKYHCLVSTNNSNANEMILFCAKKGLMIKYNEDENIFQFHDIRVCSSLKSLSSYAYVYVNNFILFFGGEEEWTKEETEIEKQWIEQEQERVQIEEIKLQLEEMKQELDIKRLKRSKEIKTVIQYWIHLLHIKMGWIQDFDIIILRYILMRYFKPLKILQSFPNTTLDIKLQNEIKGLEGHSRWVNDAQFSLDGTMIISSSDDQTIRLWDTKSCAEIQTLEGHTIDVRRAQFSPNGKTIISCSFDQTIRLWDVQSGKQIKSIEGHDMPINDVQFSPNGKMVVSSSDDEKIKIWDIESFEIIKELKVYSRVMKSQFSPDNCCIVSCAIDGIIRIWDIKSGREIKRLIGHSKIVRDVKYFMDGETIVSCSSDKTIRIWDIKLGIEIEKLKGHSKDVTGVDVSPDGKTIISCSRDQTIRIWDRLL</sequence>
<dbReference type="Gene3D" id="2.130.10.10">
    <property type="entry name" value="YVTN repeat-like/Quinoprotein amine dehydrogenase"/>
    <property type="match status" value="2"/>
</dbReference>
<dbReference type="Pfam" id="PF00400">
    <property type="entry name" value="WD40"/>
    <property type="match status" value="6"/>
</dbReference>
<dbReference type="PANTHER" id="PTHR44019:SF8">
    <property type="entry name" value="POC1 CENTRIOLAR PROTEIN HOMOLOG"/>
    <property type="match status" value="1"/>
</dbReference>
<feature type="repeat" description="WD" evidence="3">
    <location>
        <begin position="559"/>
        <end position="600"/>
    </location>
</feature>
<protein>
    <submittedName>
        <fullName evidence="5">WD-40 repeat-containing protein</fullName>
    </submittedName>
</protein>
<dbReference type="PRINTS" id="PR00320">
    <property type="entry name" value="GPROTEINBRPT"/>
</dbReference>
<evidence type="ECO:0000313" key="6">
    <source>
        <dbReference type="Proteomes" id="UP000023152"/>
    </source>
</evidence>
<evidence type="ECO:0000256" key="4">
    <source>
        <dbReference type="SAM" id="Coils"/>
    </source>
</evidence>
<organism evidence="5 6">
    <name type="scientific">Reticulomyxa filosa</name>
    <dbReference type="NCBI Taxonomy" id="46433"/>
    <lineage>
        <taxon>Eukaryota</taxon>
        <taxon>Sar</taxon>
        <taxon>Rhizaria</taxon>
        <taxon>Retaria</taxon>
        <taxon>Foraminifera</taxon>
        <taxon>Monothalamids</taxon>
        <taxon>Reticulomyxidae</taxon>
        <taxon>Reticulomyxa</taxon>
    </lineage>
</organism>
<dbReference type="PROSITE" id="PS50082">
    <property type="entry name" value="WD_REPEATS_2"/>
    <property type="match status" value="6"/>
</dbReference>
<dbReference type="Gene3D" id="2.120.10.80">
    <property type="entry name" value="Kelch-type beta propeller"/>
    <property type="match status" value="1"/>
</dbReference>
<dbReference type="PROSITE" id="PS50294">
    <property type="entry name" value="WD_REPEATS_REGION"/>
    <property type="match status" value="5"/>
</dbReference>
<dbReference type="InterPro" id="IPR001680">
    <property type="entry name" value="WD40_rpt"/>
</dbReference>
<dbReference type="OrthoDB" id="1741719at2759"/>
<feature type="repeat" description="WD" evidence="3">
    <location>
        <begin position="476"/>
        <end position="517"/>
    </location>
</feature>
<dbReference type="PROSITE" id="PS00678">
    <property type="entry name" value="WD_REPEATS_1"/>
    <property type="match status" value="5"/>
</dbReference>